<dbReference type="PANTHER" id="PTHR47959:SF13">
    <property type="entry name" value="ATP-DEPENDENT RNA HELICASE RHLE"/>
    <property type="match status" value="1"/>
</dbReference>
<dbReference type="InterPro" id="IPR000629">
    <property type="entry name" value="RNA-helicase_DEAD-box_CS"/>
</dbReference>
<keyword evidence="2 7" id="KW-0378">Hydrolase</keyword>
<dbReference type="AlphaFoldDB" id="A0A150WHF5"/>
<feature type="domain" description="DEAD-box RNA helicase Q" evidence="11">
    <location>
        <begin position="8"/>
        <end position="36"/>
    </location>
</feature>
<feature type="domain" description="Helicase C-terminal" evidence="10">
    <location>
        <begin position="229"/>
        <end position="390"/>
    </location>
</feature>
<gene>
    <name evidence="12" type="ORF">AZI86_16385</name>
</gene>
<dbReference type="SUPFAM" id="SSF52540">
    <property type="entry name" value="P-loop containing nucleoside triphosphate hydrolases"/>
    <property type="match status" value="1"/>
</dbReference>
<comment type="caution">
    <text evidence="12">The sequence shown here is derived from an EMBL/GenBank/DDBJ whole genome shotgun (WGS) entry which is preliminary data.</text>
</comment>
<dbReference type="PROSITE" id="PS51195">
    <property type="entry name" value="Q_MOTIF"/>
    <property type="match status" value="1"/>
</dbReference>
<organism evidence="12 13">
    <name type="scientific">Bdellovibrio bacteriovorus</name>
    <dbReference type="NCBI Taxonomy" id="959"/>
    <lineage>
        <taxon>Bacteria</taxon>
        <taxon>Pseudomonadati</taxon>
        <taxon>Bdellovibrionota</taxon>
        <taxon>Bdellovibrionia</taxon>
        <taxon>Bdellovibrionales</taxon>
        <taxon>Pseudobdellovibrionaceae</taxon>
        <taxon>Bdellovibrio</taxon>
    </lineage>
</organism>
<evidence type="ECO:0000256" key="6">
    <source>
        <dbReference type="PROSITE-ProRule" id="PRU00552"/>
    </source>
</evidence>
<dbReference type="PROSITE" id="PS51194">
    <property type="entry name" value="HELICASE_CTER"/>
    <property type="match status" value="1"/>
</dbReference>
<dbReference type="InterPro" id="IPR011545">
    <property type="entry name" value="DEAD/DEAH_box_helicase_dom"/>
</dbReference>
<dbReference type="Proteomes" id="UP000075320">
    <property type="component" value="Unassembled WGS sequence"/>
</dbReference>
<evidence type="ECO:0000256" key="5">
    <source>
        <dbReference type="ARBA" id="ARBA00038437"/>
    </source>
</evidence>
<evidence type="ECO:0000259" key="11">
    <source>
        <dbReference type="PROSITE" id="PS51195"/>
    </source>
</evidence>
<dbReference type="Pfam" id="PF00270">
    <property type="entry name" value="DEAD"/>
    <property type="match status" value="1"/>
</dbReference>
<feature type="region of interest" description="Disordered" evidence="8">
    <location>
        <begin position="468"/>
        <end position="616"/>
    </location>
</feature>
<evidence type="ECO:0000313" key="12">
    <source>
        <dbReference type="EMBL" id="KYG62410.1"/>
    </source>
</evidence>
<evidence type="ECO:0000256" key="2">
    <source>
        <dbReference type="ARBA" id="ARBA00022801"/>
    </source>
</evidence>
<accession>A0A150WHF5</accession>
<dbReference type="GO" id="GO:0005829">
    <property type="term" value="C:cytosol"/>
    <property type="evidence" value="ECO:0007669"/>
    <property type="project" value="TreeGrafter"/>
</dbReference>
<dbReference type="OrthoDB" id="5291130at2"/>
<feature type="compositionally biased region" description="Basic and acidic residues" evidence="8">
    <location>
        <begin position="509"/>
        <end position="554"/>
    </location>
</feature>
<dbReference type="EMBL" id="LUKE01000005">
    <property type="protein sequence ID" value="KYG62410.1"/>
    <property type="molecule type" value="Genomic_DNA"/>
</dbReference>
<dbReference type="InterPro" id="IPR050079">
    <property type="entry name" value="DEAD_box_RNA_helicase"/>
</dbReference>
<evidence type="ECO:0000313" key="13">
    <source>
        <dbReference type="Proteomes" id="UP000075320"/>
    </source>
</evidence>
<dbReference type="CDD" id="cd00268">
    <property type="entry name" value="DEADc"/>
    <property type="match status" value="1"/>
</dbReference>
<dbReference type="SMART" id="SM00487">
    <property type="entry name" value="DEXDc"/>
    <property type="match status" value="1"/>
</dbReference>
<keyword evidence="13" id="KW-1185">Reference proteome</keyword>
<dbReference type="PROSITE" id="PS51192">
    <property type="entry name" value="HELICASE_ATP_BIND_1"/>
    <property type="match status" value="1"/>
</dbReference>
<feature type="compositionally biased region" description="Basic residues" evidence="8">
    <location>
        <begin position="604"/>
        <end position="616"/>
    </location>
</feature>
<protein>
    <submittedName>
        <fullName evidence="12">ATP-dependent RNA helicase</fullName>
    </submittedName>
</protein>
<keyword evidence="1 7" id="KW-0547">Nucleotide-binding</keyword>
<dbReference type="InterPro" id="IPR027417">
    <property type="entry name" value="P-loop_NTPase"/>
</dbReference>
<dbReference type="InterPro" id="IPR001650">
    <property type="entry name" value="Helicase_C-like"/>
</dbReference>
<reference evidence="12 13" key="1">
    <citation type="submission" date="2016-03" db="EMBL/GenBank/DDBJ databases">
        <authorList>
            <person name="Ploux O."/>
        </authorList>
    </citation>
    <scope>NUCLEOTIDE SEQUENCE [LARGE SCALE GENOMIC DNA]</scope>
    <source>
        <strain evidence="12 13">R0</strain>
    </source>
</reference>
<evidence type="ECO:0000256" key="3">
    <source>
        <dbReference type="ARBA" id="ARBA00022806"/>
    </source>
</evidence>
<evidence type="ECO:0000256" key="7">
    <source>
        <dbReference type="RuleBase" id="RU000492"/>
    </source>
</evidence>
<dbReference type="GO" id="GO:0003676">
    <property type="term" value="F:nucleic acid binding"/>
    <property type="evidence" value="ECO:0007669"/>
    <property type="project" value="InterPro"/>
</dbReference>
<sequence>MTPVTTVDNFESFGLSTLLLASMSDMGFTTPTPIQRQALPLLLAGAQDFIGLASTGTGKTAAFGIPLIENIDATIKDTQALVMSPTRELALQVAEQLALLGKKKGVRVVTIYGGSSYRTQMEGIKRGAHIVVATPGRLVDFLEQKIIKLQKVKTVVLDEADEMLSMGFKEDMEFILKATQPDDAADSARAACRTWLFSATMSPEVKRLSSTYLDNPETVQVNKVGAAETIEQVYYTVKDSYKTEVIGRLLQTLPEFYGIIFCQTKMEVAELADVLTQRGFPADSLHGDKSQQEREATLKKFKRRDVKVIVATDVAARGLDIKDLTHVINHSLPWDSESYVHRIGRTGRNGQKGTAITLVNPAQLNLLRRVMINTKAVLVKGVIPSADEVAGLKIKDVLERVGTMKTEAPELELAADLIQDLIQAGEIDFKELSKEDLLARFIVAYFPNVFVKNDSFMDYMGDRIPRELLPRDAQDNRFTRNREGGGDDRGPRRGGGRFGGRGGGGGFRGRNDRGDRGERAEFSGGGERSERPRFNDRGGEDRAPRGERSFRARPSEGGVGGFRSERAPRAERSERSERSERPASARGAEARGGDRPERRDHPGIKRFRAGKKRYDD</sequence>
<feature type="compositionally biased region" description="Basic and acidic residues" evidence="8">
    <location>
        <begin position="468"/>
        <end position="491"/>
    </location>
</feature>
<evidence type="ECO:0000259" key="9">
    <source>
        <dbReference type="PROSITE" id="PS51192"/>
    </source>
</evidence>
<dbReference type="GO" id="GO:0003724">
    <property type="term" value="F:RNA helicase activity"/>
    <property type="evidence" value="ECO:0007669"/>
    <property type="project" value="InterPro"/>
</dbReference>
<evidence type="ECO:0000256" key="1">
    <source>
        <dbReference type="ARBA" id="ARBA00022741"/>
    </source>
</evidence>
<dbReference type="GO" id="GO:0005524">
    <property type="term" value="F:ATP binding"/>
    <property type="evidence" value="ECO:0007669"/>
    <property type="project" value="UniProtKB-KW"/>
</dbReference>
<feature type="domain" description="Helicase ATP-binding" evidence="9">
    <location>
        <begin position="40"/>
        <end position="219"/>
    </location>
</feature>
<dbReference type="Pfam" id="PF00271">
    <property type="entry name" value="Helicase_C"/>
    <property type="match status" value="1"/>
</dbReference>
<keyword evidence="3 7" id="KW-0347">Helicase</keyword>
<feature type="short sequence motif" description="Q motif" evidence="6">
    <location>
        <begin position="8"/>
        <end position="36"/>
    </location>
</feature>
<dbReference type="InterPro" id="IPR014014">
    <property type="entry name" value="RNA_helicase_DEAD_Q_motif"/>
</dbReference>
<dbReference type="PANTHER" id="PTHR47959">
    <property type="entry name" value="ATP-DEPENDENT RNA HELICASE RHLE-RELATED"/>
    <property type="match status" value="1"/>
</dbReference>
<dbReference type="RefSeq" id="WP_061836371.1">
    <property type="nucleotide sequence ID" value="NZ_LUKE01000005.1"/>
</dbReference>
<dbReference type="InterPro" id="IPR014001">
    <property type="entry name" value="Helicase_ATP-bd"/>
</dbReference>
<dbReference type="SMART" id="SM00490">
    <property type="entry name" value="HELICc"/>
    <property type="match status" value="1"/>
</dbReference>
<dbReference type="Gene3D" id="3.40.50.300">
    <property type="entry name" value="P-loop containing nucleotide triphosphate hydrolases"/>
    <property type="match status" value="2"/>
</dbReference>
<keyword evidence="4 7" id="KW-0067">ATP-binding</keyword>
<proteinExistence type="inferred from homology"/>
<evidence type="ECO:0000259" key="10">
    <source>
        <dbReference type="PROSITE" id="PS51194"/>
    </source>
</evidence>
<evidence type="ECO:0000256" key="8">
    <source>
        <dbReference type="SAM" id="MobiDB-lite"/>
    </source>
</evidence>
<comment type="similarity">
    <text evidence="5 7">Belongs to the DEAD box helicase family.</text>
</comment>
<dbReference type="CDD" id="cd18787">
    <property type="entry name" value="SF2_C_DEAD"/>
    <property type="match status" value="1"/>
</dbReference>
<dbReference type="PROSITE" id="PS00039">
    <property type="entry name" value="DEAD_ATP_HELICASE"/>
    <property type="match status" value="1"/>
</dbReference>
<feature type="compositionally biased region" description="Gly residues" evidence="8">
    <location>
        <begin position="496"/>
        <end position="508"/>
    </location>
</feature>
<evidence type="ECO:0000256" key="4">
    <source>
        <dbReference type="ARBA" id="ARBA00022840"/>
    </source>
</evidence>
<name>A0A150WHF5_BDEBC</name>
<dbReference type="GO" id="GO:0016787">
    <property type="term" value="F:hydrolase activity"/>
    <property type="evidence" value="ECO:0007669"/>
    <property type="project" value="UniProtKB-KW"/>
</dbReference>
<feature type="compositionally biased region" description="Basic and acidic residues" evidence="8">
    <location>
        <begin position="563"/>
        <end position="603"/>
    </location>
</feature>
<dbReference type="InterPro" id="IPR044742">
    <property type="entry name" value="DEAD/DEAH_RhlB"/>
</dbReference>